<evidence type="ECO:0000313" key="2">
    <source>
        <dbReference type="Proteomes" id="UP000814033"/>
    </source>
</evidence>
<dbReference type="Proteomes" id="UP000814033">
    <property type="component" value="Unassembled WGS sequence"/>
</dbReference>
<accession>A0ACB8RGE7</accession>
<comment type="caution">
    <text evidence="1">The sequence shown here is derived from an EMBL/GenBank/DDBJ whole genome shotgun (WGS) entry which is preliminary data.</text>
</comment>
<keyword evidence="2" id="KW-1185">Reference proteome</keyword>
<proteinExistence type="predicted"/>
<reference evidence="1" key="2">
    <citation type="journal article" date="2022" name="New Phytol.">
        <title>Evolutionary transition to the ectomycorrhizal habit in the genomes of a hyperdiverse lineage of mushroom-forming fungi.</title>
        <authorList>
            <person name="Looney B."/>
            <person name="Miyauchi S."/>
            <person name="Morin E."/>
            <person name="Drula E."/>
            <person name="Courty P.E."/>
            <person name="Kohler A."/>
            <person name="Kuo A."/>
            <person name="LaButti K."/>
            <person name="Pangilinan J."/>
            <person name="Lipzen A."/>
            <person name="Riley R."/>
            <person name="Andreopoulos W."/>
            <person name="He G."/>
            <person name="Johnson J."/>
            <person name="Nolan M."/>
            <person name="Tritt A."/>
            <person name="Barry K.W."/>
            <person name="Grigoriev I.V."/>
            <person name="Nagy L.G."/>
            <person name="Hibbett D."/>
            <person name="Henrissat B."/>
            <person name="Matheny P.B."/>
            <person name="Labbe J."/>
            <person name="Martin F.M."/>
        </authorList>
    </citation>
    <scope>NUCLEOTIDE SEQUENCE</scope>
    <source>
        <strain evidence="1">FP105234-sp</strain>
    </source>
</reference>
<gene>
    <name evidence="1" type="ORF">FA95DRAFT_1609517</name>
</gene>
<protein>
    <submittedName>
        <fullName evidence="1">Uncharacterized protein</fullName>
    </submittedName>
</protein>
<reference evidence="1" key="1">
    <citation type="submission" date="2021-02" db="EMBL/GenBank/DDBJ databases">
        <authorList>
            <consortium name="DOE Joint Genome Institute"/>
            <person name="Ahrendt S."/>
            <person name="Looney B.P."/>
            <person name="Miyauchi S."/>
            <person name="Morin E."/>
            <person name="Drula E."/>
            <person name="Courty P.E."/>
            <person name="Chicoki N."/>
            <person name="Fauchery L."/>
            <person name="Kohler A."/>
            <person name="Kuo A."/>
            <person name="Labutti K."/>
            <person name="Pangilinan J."/>
            <person name="Lipzen A."/>
            <person name="Riley R."/>
            <person name="Andreopoulos W."/>
            <person name="He G."/>
            <person name="Johnson J."/>
            <person name="Barry K.W."/>
            <person name="Grigoriev I.V."/>
            <person name="Nagy L."/>
            <person name="Hibbett D."/>
            <person name="Henrissat B."/>
            <person name="Matheny P.B."/>
            <person name="Labbe J."/>
            <person name="Martin F."/>
        </authorList>
    </citation>
    <scope>NUCLEOTIDE SEQUENCE</scope>
    <source>
        <strain evidence="1">FP105234-sp</strain>
    </source>
</reference>
<name>A0ACB8RGE7_9AGAM</name>
<organism evidence="1 2">
    <name type="scientific">Auriscalpium vulgare</name>
    <dbReference type="NCBI Taxonomy" id="40419"/>
    <lineage>
        <taxon>Eukaryota</taxon>
        <taxon>Fungi</taxon>
        <taxon>Dikarya</taxon>
        <taxon>Basidiomycota</taxon>
        <taxon>Agaricomycotina</taxon>
        <taxon>Agaricomycetes</taxon>
        <taxon>Russulales</taxon>
        <taxon>Auriscalpiaceae</taxon>
        <taxon>Auriscalpium</taxon>
    </lineage>
</organism>
<dbReference type="EMBL" id="MU276025">
    <property type="protein sequence ID" value="KAI0043284.1"/>
    <property type="molecule type" value="Genomic_DNA"/>
</dbReference>
<evidence type="ECO:0000313" key="1">
    <source>
        <dbReference type="EMBL" id="KAI0043284.1"/>
    </source>
</evidence>
<sequence>MRTVGAMKRRKRSMVSLPYDVHVEIIAWVYRNSQHVDIDYRTLSACSLVCKEWTAPSLRLLFRNANSRFLRHSHTLLLLNALRENALLGTYVYFIKIKLSINSVGDTDNALALLALCPNLETLSVVASSDPSDMTSQMERIRGMGLRVKHLQFANTPKYIPPFLGLWPDLQSLDIFTVFVESALPEHPAPWKTPRSAAVTWRSPVSARWLLEAADTSALRELEVSGVDWGNSLCLRTFHRTPALENLTSLFLDGALPPQAIIVRFLRLEKLVFAVCPAGAVVLPRTLRHVGYHAVTKDDGRVPVWYLRIALQGLPVLRLVTTRDLSTTDLEDLTRACEFMWIFPP</sequence>